<dbReference type="InterPro" id="IPR035959">
    <property type="entry name" value="RutC-like_sf"/>
</dbReference>
<name>Q1LGU9_CUPMC</name>
<dbReference type="PANTHER" id="PTHR11803">
    <property type="entry name" value="2-IMINOBUTANOATE/2-IMINOPROPANOATE DEAMINASE RIDA"/>
    <property type="match status" value="1"/>
</dbReference>
<accession>Q1LGU9</accession>
<dbReference type="HOGENOM" id="CLU_1325443_0_0_4"/>
<evidence type="ECO:0000313" key="2">
    <source>
        <dbReference type="EMBL" id="ABF10627.1"/>
    </source>
</evidence>
<dbReference type="EMBL" id="CP000353">
    <property type="protein sequence ID" value="ABF10627.1"/>
    <property type="molecule type" value="Genomic_DNA"/>
</dbReference>
<dbReference type="SUPFAM" id="SSF54593">
    <property type="entry name" value="Glyoxalase/Bleomycin resistance protein/Dihydroxybiphenyl dioxygenase"/>
    <property type="match status" value="1"/>
</dbReference>
<reference evidence="3" key="1">
    <citation type="journal article" date="2010" name="PLoS ONE">
        <title>The complete genome sequence of Cupriavidus metallidurans strain CH34, a master survivalist in harsh and anthropogenic environments.</title>
        <authorList>
            <person name="Janssen P.J."/>
            <person name="Van Houdt R."/>
            <person name="Moors H."/>
            <person name="Monsieurs P."/>
            <person name="Morin N."/>
            <person name="Michaux A."/>
            <person name="Benotmane M.A."/>
            <person name="Leys N."/>
            <person name="Vallaeys T."/>
            <person name="Lapidus A."/>
            <person name="Monchy S."/>
            <person name="Medigue C."/>
            <person name="Taghavi S."/>
            <person name="McCorkle S."/>
            <person name="Dunn J."/>
            <person name="van der Lelie D."/>
            <person name="Mergeay M."/>
        </authorList>
    </citation>
    <scope>NUCLEOTIDE SEQUENCE [LARGE SCALE GENOMIC DNA]</scope>
    <source>
        <strain evidence="3">ATCC 43123 / DSM 2839 / NBRC 102507 / CH34</strain>
    </source>
</reference>
<dbReference type="AlphaFoldDB" id="Q1LGU9"/>
<gene>
    <name evidence="2" type="ordered locus">Rmet_3756</name>
</gene>
<evidence type="ECO:0000256" key="1">
    <source>
        <dbReference type="ARBA" id="ARBA00010552"/>
    </source>
</evidence>
<dbReference type="InterPro" id="IPR038743">
    <property type="entry name" value="YjgH-like"/>
</dbReference>
<dbReference type="eggNOG" id="COG0251">
    <property type="taxonomic scope" value="Bacteria"/>
</dbReference>
<dbReference type="GO" id="GO:0005829">
    <property type="term" value="C:cytosol"/>
    <property type="evidence" value="ECO:0007669"/>
    <property type="project" value="TreeGrafter"/>
</dbReference>
<proteinExistence type="inferred from homology"/>
<keyword evidence="2" id="KW-0614">Plasmid</keyword>
<protein>
    <submittedName>
        <fullName evidence="2">mRNA endoribonuclease</fullName>
    </submittedName>
</protein>
<dbReference type="InterPro" id="IPR029068">
    <property type="entry name" value="Glyas_Bleomycin-R_OHBP_Dase"/>
</dbReference>
<keyword evidence="3" id="KW-1185">Reference proteome</keyword>
<dbReference type="SUPFAM" id="SSF55298">
    <property type="entry name" value="YjgF-like"/>
    <property type="match status" value="1"/>
</dbReference>
<comment type="similarity">
    <text evidence="1">Belongs to the RutC family.</text>
</comment>
<dbReference type="CDD" id="cd02198">
    <property type="entry name" value="YjgH_like"/>
    <property type="match status" value="1"/>
</dbReference>
<dbReference type="Gene3D" id="3.30.1330.40">
    <property type="entry name" value="RutC-like"/>
    <property type="match status" value="1"/>
</dbReference>
<geneLocation type="plasmid" evidence="2 3">
    <name>megaplasmid</name>
</geneLocation>
<dbReference type="PANTHER" id="PTHR11803:SF58">
    <property type="entry name" value="PROTEIN HMF1-RELATED"/>
    <property type="match status" value="1"/>
</dbReference>
<evidence type="ECO:0000313" key="3">
    <source>
        <dbReference type="Proteomes" id="UP000002429"/>
    </source>
</evidence>
<dbReference type="Pfam" id="PF01042">
    <property type="entry name" value="Ribonuc_L-PSP"/>
    <property type="match status" value="1"/>
</dbReference>
<dbReference type="GO" id="GO:0019239">
    <property type="term" value="F:deaminase activity"/>
    <property type="evidence" value="ECO:0007669"/>
    <property type="project" value="TreeGrafter"/>
</dbReference>
<organism evidence="2 3">
    <name type="scientific">Cupriavidus metallidurans (strain ATCC 43123 / DSM 2839 / NBRC 102507 / CH34)</name>
    <name type="common">Ralstonia metallidurans</name>
    <dbReference type="NCBI Taxonomy" id="266264"/>
    <lineage>
        <taxon>Bacteria</taxon>
        <taxon>Pseudomonadati</taxon>
        <taxon>Pseudomonadota</taxon>
        <taxon>Betaproteobacteria</taxon>
        <taxon>Burkholderiales</taxon>
        <taxon>Burkholderiaceae</taxon>
        <taxon>Cupriavidus</taxon>
    </lineage>
</organism>
<dbReference type="RefSeq" id="WP_011518273.1">
    <property type="nucleotide sequence ID" value="NC_007974.2"/>
</dbReference>
<sequence>MVVREMRLELGVTSPHWALKTPAITVHCIERRGEDGFGEGNFKALFESWEQGQVRRGPLTGSHIFKVHIMQSKTTITLADPHPVLGSTQVFKTFNYAPAVAAGGLLFIAGQIGIRADGTVPETVEEQIDLAFQRLRAILQAAGLGFEDLVELVSYHVDVDKQLTAFREIKDRYIKADAPVWTILGVAALARPTLFVEIKAVAATRAV</sequence>
<dbReference type="KEGG" id="rme:Rmet_3756"/>
<dbReference type="eggNOG" id="COG3185">
    <property type="taxonomic scope" value="Bacteria"/>
</dbReference>
<dbReference type="Proteomes" id="UP000002429">
    <property type="component" value="Plasmid megaplasmid"/>
</dbReference>
<dbReference type="Gene3D" id="3.10.180.10">
    <property type="entry name" value="2,3-Dihydroxybiphenyl 1,2-Dioxygenase, domain 1"/>
    <property type="match status" value="1"/>
</dbReference>
<dbReference type="InterPro" id="IPR006175">
    <property type="entry name" value="YjgF/YER057c/UK114"/>
</dbReference>